<evidence type="ECO:0000256" key="1">
    <source>
        <dbReference type="ARBA" id="ARBA00001947"/>
    </source>
</evidence>
<dbReference type="InterPro" id="IPR002195">
    <property type="entry name" value="Dihydroorotase_CS"/>
</dbReference>
<dbReference type="GO" id="GO:0006145">
    <property type="term" value="P:purine nucleobase catabolic process"/>
    <property type="evidence" value="ECO:0007669"/>
    <property type="project" value="TreeGrafter"/>
</dbReference>
<evidence type="ECO:0000259" key="6">
    <source>
        <dbReference type="Pfam" id="PF01979"/>
    </source>
</evidence>
<protein>
    <submittedName>
        <fullName evidence="7">Amidohydrolase family protein</fullName>
        <ecNumber evidence="7">3.5.2.3</ecNumber>
    </submittedName>
</protein>
<proteinExistence type="inferred from homology"/>
<keyword evidence="8" id="KW-1185">Reference proteome</keyword>
<evidence type="ECO:0000256" key="2">
    <source>
        <dbReference type="ARBA" id="ARBA00002368"/>
    </source>
</evidence>
<dbReference type="NCBIfam" id="NF006688">
    <property type="entry name" value="PRK09236.1"/>
    <property type="match status" value="1"/>
</dbReference>
<dbReference type="PANTHER" id="PTHR43668:SF4">
    <property type="entry name" value="ALLANTOINASE"/>
    <property type="match status" value="1"/>
</dbReference>
<feature type="domain" description="Amidohydrolase-related" evidence="6">
    <location>
        <begin position="53"/>
        <end position="425"/>
    </location>
</feature>
<organism evidence="7 8">
    <name type="scientific">Hoylesella oralis ATCC 33269</name>
    <dbReference type="NCBI Taxonomy" id="873533"/>
    <lineage>
        <taxon>Bacteria</taxon>
        <taxon>Pseudomonadati</taxon>
        <taxon>Bacteroidota</taxon>
        <taxon>Bacteroidia</taxon>
        <taxon>Bacteroidales</taxon>
        <taxon>Prevotellaceae</taxon>
        <taxon>Hoylesella</taxon>
    </lineage>
</organism>
<dbReference type="GO" id="GO:0004038">
    <property type="term" value="F:allantoinase activity"/>
    <property type="evidence" value="ECO:0007669"/>
    <property type="project" value="TreeGrafter"/>
</dbReference>
<comment type="cofactor">
    <cofactor evidence="1">
        <name>Zn(2+)</name>
        <dbReference type="ChEBI" id="CHEBI:29105"/>
    </cofactor>
</comment>
<gene>
    <name evidence="7" type="primary">pyrC</name>
    <name evidence="7" type="ORF">HMPREF0663_11731</name>
</gene>
<accession>E7RRD0</accession>
<dbReference type="EC" id="3.5.2.3" evidence="7"/>
<dbReference type="HOGENOM" id="CLU_015572_1_1_10"/>
<dbReference type="eggNOG" id="COG0044">
    <property type="taxonomic scope" value="Bacteria"/>
</dbReference>
<keyword evidence="5 7" id="KW-0378">Hydrolase</keyword>
<comment type="caution">
    <text evidence="7">The sequence shown here is derived from an EMBL/GenBank/DDBJ whole genome shotgun (WGS) entry which is preliminary data.</text>
</comment>
<sequence length="444" mass="49431">MSNILIKGGKIVNEGRIFDASIVVEDGQIADIPEPAATPRGIYEQEVDATGCFVLPGIIDEHVHFRDPGAIEKADIDSESRAAAYGGVTTYFEMPNTVPQTTTIEALNEKFETARRKSHVNYSFFFGATNSNVKLFSQLDRHRIPGVKLFMGSSTGNMLVDRREALEQVFSACASLQFPVMTHCEDTTIIDRNMTEAKQRYGDDPPVVLHPQIRSAEACYNSTRLAVQLAHTFGTHLHVAHVSTARELDFFGKYPNITGEAVIAHLYFSDSDYKELGTLIKCNPAIKTAADRDALRSALTDGRIYTVGTDHAPHLLADKRGGASRSASGMPMVQFSLPVMMELVDSGVLTVERVVELMCHHPASLFRVRGRGYIRKGYQADIVLLRPSEAWSVTDRSIMYKCKWSPLMGHSFRWKVLTTICNGHIIYNNGQFDEAYRGEEISFR</sequence>
<dbReference type="GO" id="GO:0004151">
    <property type="term" value="F:dihydroorotase activity"/>
    <property type="evidence" value="ECO:0007669"/>
    <property type="project" value="UniProtKB-EC"/>
</dbReference>
<dbReference type="GO" id="GO:0005737">
    <property type="term" value="C:cytoplasm"/>
    <property type="evidence" value="ECO:0007669"/>
    <property type="project" value="TreeGrafter"/>
</dbReference>
<comment type="similarity">
    <text evidence="3">Belongs to the metallo-dependent hydrolases superfamily. DHOase family. Class I DHOase subfamily.</text>
</comment>
<dbReference type="InterPro" id="IPR032466">
    <property type="entry name" value="Metal_Hydrolase"/>
</dbReference>
<dbReference type="GO" id="GO:0046872">
    <property type="term" value="F:metal ion binding"/>
    <property type="evidence" value="ECO:0007669"/>
    <property type="project" value="UniProtKB-KW"/>
</dbReference>
<reference evidence="7" key="1">
    <citation type="submission" date="2011-01" db="EMBL/GenBank/DDBJ databases">
        <authorList>
            <person name="Muzny D."/>
            <person name="Qin X."/>
            <person name="Buhay C."/>
            <person name="Dugan-Rocha S."/>
            <person name="Ding Y."/>
            <person name="Chen G."/>
            <person name="Hawes A."/>
            <person name="Holder M."/>
            <person name="Jhangiani S."/>
            <person name="Johnson A."/>
            <person name="Khan Z."/>
            <person name="Li Z."/>
            <person name="Liu W."/>
            <person name="Liu X."/>
            <person name="Perez L."/>
            <person name="Shen H."/>
            <person name="Wang Q."/>
            <person name="Watt J."/>
            <person name="Xi L."/>
            <person name="Xin Y."/>
            <person name="Zhou J."/>
            <person name="Deng J."/>
            <person name="Jiang H."/>
            <person name="Liu Y."/>
            <person name="Qu J."/>
            <person name="Song X.-Z."/>
            <person name="Zhang L."/>
            <person name="Villasana D."/>
            <person name="Johnson A."/>
            <person name="Liu J."/>
            <person name="Liyanage D."/>
            <person name="Lorensuhewa L."/>
            <person name="Robinson T."/>
            <person name="Song A."/>
            <person name="Song B.-B."/>
            <person name="Dinh H."/>
            <person name="Thornton R."/>
            <person name="Coyle M."/>
            <person name="Francisco L."/>
            <person name="Jackson L."/>
            <person name="Javaid M."/>
            <person name="Korchina V."/>
            <person name="Kovar C."/>
            <person name="Mata R."/>
            <person name="Mathew T."/>
            <person name="Ngo R."/>
            <person name="Nguyen L."/>
            <person name="Nguyen N."/>
            <person name="Okwuonu G."/>
            <person name="Ongeri F."/>
            <person name="Pham C."/>
            <person name="Simmons D."/>
            <person name="Wilczek-Boney K."/>
            <person name="Hale W."/>
            <person name="Jakkamsetti A."/>
            <person name="Pham P."/>
            <person name="Ruth R."/>
            <person name="San Lucas F."/>
            <person name="Warren J."/>
            <person name="Zhang J."/>
            <person name="Zhao Z."/>
            <person name="Zhou C."/>
            <person name="Zhu D."/>
            <person name="Lee S."/>
            <person name="Bess C."/>
            <person name="Blankenburg K."/>
            <person name="Forbes L."/>
            <person name="Fu Q."/>
            <person name="Gubbala S."/>
            <person name="Hirani K."/>
            <person name="Jayaseelan J.C."/>
            <person name="Lara F."/>
            <person name="Munidasa M."/>
            <person name="Palculict T."/>
            <person name="Patil S."/>
            <person name="Pu L.-L."/>
            <person name="Saada N."/>
            <person name="Tang L."/>
            <person name="Weissenberger G."/>
            <person name="Zhu Y."/>
            <person name="Hemphill L."/>
            <person name="Shang Y."/>
            <person name="Youmans B."/>
            <person name="Ayvaz T."/>
            <person name="Ross M."/>
            <person name="Santibanez J."/>
            <person name="Aqrawi P."/>
            <person name="Gross S."/>
            <person name="Joshi V."/>
            <person name="Fowler G."/>
            <person name="Nazareth L."/>
            <person name="Reid J."/>
            <person name="Worley K."/>
            <person name="Petrosino J."/>
            <person name="Highlander S."/>
            <person name="Gibbs R."/>
        </authorList>
    </citation>
    <scope>NUCLEOTIDE SEQUENCE [LARGE SCALE GENOMIC DNA]</scope>
    <source>
        <strain evidence="7">ATCC 33269</strain>
    </source>
</reference>
<dbReference type="InterPro" id="IPR050138">
    <property type="entry name" value="DHOase/Allantoinase_Hydrolase"/>
</dbReference>
<comment type="function">
    <text evidence="2">Catalyzes the reversible cyclization of carbamoyl aspartate to dihydroorotate.</text>
</comment>
<dbReference type="RefSeq" id="WP_004369904.1">
    <property type="nucleotide sequence ID" value="NZ_GL833119.1"/>
</dbReference>
<evidence type="ECO:0000313" key="7">
    <source>
        <dbReference type="EMBL" id="EFZ36818.1"/>
    </source>
</evidence>
<keyword evidence="4" id="KW-0479">Metal-binding</keyword>
<dbReference type="Proteomes" id="UP000005580">
    <property type="component" value="Unassembled WGS sequence"/>
</dbReference>
<dbReference type="Pfam" id="PF01979">
    <property type="entry name" value="Amidohydro_1"/>
    <property type="match status" value="1"/>
</dbReference>
<dbReference type="STRING" id="28134.SAMN05444288_1374"/>
<evidence type="ECO:0000313" key="8">
    <source>
        <dbReference type="Proteomes" id="UP000005580"/>
    </source>
</evidence>
<dbReference type="PANTHER" id="PTHR43668">
    <property type="entry name" value="ALLANTOINASE"/>
    <property type="match status" value="1"/>
</dbReference>
<dbReference type="SUPFAM" id="SSF51556">
    <property type="entry name" value="Metallo-dependent hydrolases"/>
    <property type="match status" value="1"/>
</dbReference>
<dbReference type="PROSITE" id="PS00483">
    <property type="entry name" value="DIHYDROOROTASE_2"/>
    <property type="match status" value="1"/>
</dbReference>
<evidence type="ECO:0000256" key="5">
    <source>
        <dbReference type="ARBA" id="ARBA00022801"/>
    </source>
</evidence>
<dbReference type="Gene3D" id="2.30.40.10">
    <property type="entry name" value="Urease, subunit C, domain 1"/>
    <property type="match status" value="1"/>
</dbReference>
<evidence type="ECO:0000256" key="3">
    <source>
        <dbReference type="ARBA" id="ARBA00010286"/>
    </source>
</evidence>
<dbReference type="Gene3D" id="3.20.20.140">
    <property type="entry name" value="Metal-dependent hydrolases"/>
    <property type="match status" value="1"/>
</dbReference>
<name>E7RRD0_9BACT</name>
<dbReference type="InterPro" id="IPR011059">
    <property type="entry name" value="Metal-dep_hydrolase_composite"/>
</dbReference>
<dbReference type="EMBL" id="AEPE02000005">
    <property type="protein sequence ID" value="EFZ36818.1"/>
    <property type="molecule type" value="Genomic_DNA"/>
</dbReference>
<dbReference type="CDD" id="cd01318">
    <property type="entry name" value="DHOase_IIb"/>
    <property type="match status" value="1"/>
</dbReference>
<evidence type="ECO:0000256" key="4">
    <source>
        <dbReference type="ARBA" id="ARBA00022723"/>
    </source>
</evidence>
<dbReference type="AlphaFoldDB" id="E7RRD0"/>
<dbReference type="InterPro" id="IPR006680">
    <property type="entry name" value="Amidohydro-rel"/>
</dbReference>
<dbReference type="SUPFAM" id="SSF51338">
    <property type="entry name" value="Composite domain of metallo-dependent hydrolases"/>
    <property type="match status" value="1"/>
</dbReference>